<feature type="transmembrane region" description="Helical" evidence="1">
    <location>
        <begin position="82"/>
        <end position="101"/>
    </location>
</feature>
<feature type="transmembrane region" description="Helical" evidence="1">
    <location>
        <begin position="298"/>
        <end position="316"/>
    </location>
</feature>
<protein>
    <recommendedName>
        <fullName evidence="4">Dolichyl-phosphate-mannose-protein mannosyltransferase</fullName>
    </recommendedName>
</protein>
<sequence length="569" mass="66177">MEIKKEKNSLLSGLTVLIIYISGLIFVGCFHEPWFDESQAWLIARCASFKELFTYVPHYEGHPPLWHLILSVFAKNGAPFDLTIKAINITFSAAAMALLIFRSPFPKAVRYILPFTYFFFYHYGVYCRPYSMTMLAFMLAAITYKNRNSKPWRYIFSLTFLCLTSAYGIMLAGGLCLVWTFEIISELHRGEKLSLFWKDKRFYALCFILLTAVMLLIMITPADDCFYGGVENKGSIIEILTRIKNYGTVIILPFESWSGVMFSLNGEKEYTSIFIAEIIIGALIWLTLILITRKNRKFAAFFVPYIIMTAFMAFHYMSAHHIGISGLFHVFIFWIMAEQEGGIQLPESFVKIRNSFGSPFIRKVILGVGVIICLMPVVYSIGASYMDIKGECGISKFAEIIKDNHLEDRKIMTKWSVKYDEGTDNVFKVLEIPSVHGKIESNSTYLMGDPVMIQPYFGKNIFMNFNVDRPDDLYMHYIYKEDPEAVFEKWREKGLPDLILDYCPIDEVYDAETLEGVKYLPVYMLEYSVFYKLDFNNYYERLYIREDLLGEYPQFKWIDDQRGNIYERK</sequence>
<dbReference type="Proteomes" id="UP000183190">
    <property type="component" value="Unassembled WGS sequence"/>
</dbReference>
<dbReference type="RefSeq" id="WP_074718066.1">
    <property type="nucleotide sequence ID" value="NZ_FNWV01000010.1"/>
</dbReference>
<organism evidence="2 3">
    <name type="scientific">Ruminococcus flavefaciens</name>
    <dbReference type="NCBI Taxonomy" id="1265"/>
    <lineage>
        <taxon>Bacteria</taxon>
        <taxon>Bacillati</taxon>
        <taxon>Bacillota</taxon>
        <taxon>Clostridia</taxon>
        <taxon>Eubacteriales</taxon>
        <taxon>Oscillospiraceae</taxon>
        <taxon>Ruminococcus</taxon>
    </lineage>
</organism>
<dbReference type="AlphaFoldDB" id="A0A1H6KLK1"/>
<evidence type="ECO:0000256" key="1">
    <source>
        <dbReference type="SAM" id="Phobius"/>
    </source>
</evidence>
<evidence type="ECO:0000313" key="2">
    <source>
        <dbReference type="EMBL" id="SEH76582.1"/>
    </source>
</evidence>
<keyword evidence="1" id="KW-0812">Transmembrane</keyword>
<feature type="transmembrane region" description="Helical" evidence="1">
    <location>
        <begin position="270"/>
        <end position="291"/>
    </location>
</feature>
<proteinExistence type="predicted"/>
<dbReference type="EMBL" id="FNWV01000010">
    <property type="protein sequence ID" value="SEH76582.1"/>
    <property type="molecule type" value="Genomic_DNA"/>
</dbReference>
<keyword evidence="1" id="KW-0472">Membrane</keyword>
<feature type="transmembrane region" description="Helical" evidence="1">
    <location>
        <begin position="322"/>
        <end position="343"/>
    </location>
</feature>
<dbReference type="PROSITE" id="PS51257">
    <property type="entry name" value="PROKAR_LIPOPROTEIN"/>
    <property type="match status" value="1"/>
</dbReference>
<accession>A0A1H6KLK1</accession>
<feature type="transmembrane region" description="Helical" evidence="1">
    <location>
        <begin position="154"/>
        <end position="181"/>
    </location>
</feature>
<gene>
    <name evidence="2" type="ORF">SAMN02910265_02574</name>
</gene>
<name>A0A1H6KLK1_RUMFL</name>
<keyword evidence="1" id="KW-1133">Transmembrane helix</keyword>
<reference evidence="2 3" key="1">
    <citation type="submission" date="2016-10" db="EMBL/GenBank/DDBJ databases">
        <authorList>
            <person name="de Groot N.N."/>
        </authorList>
    </citation>
    <scope>NUCLEOTIDE SEQUENCE [LARGE SCALE GENOMIC DNA]</scope>
    <source>
        <strain evidence="2 3">YAD2003</strain>
    </source>
</reference>
<feature type="transmembrane region" description="Helical" evidence="1">
    <location>
        <begin position="202"/>
        <end position="222"/>
    </location>
</feature>
<feature type="transmembrane region" description="Helical" evidence="1">
    <location>
        <begin position="364"/>
        <end position="386"/>
    </location>
</feature>
<evidence type="ECO:0008006" key="4">
    <source>
        <dbReference type="Google" id="ProtNLM"/>
    </source>
</evidence>
<dbReference type="OrthoDB" id="1815350at2"/>
<feature type="transmembrane region" description="Helical" evidence="1">
    <location>
        <begin position="9"/>
        <end position="28"/>
    </location>
</feature>
<evidence type="ECO:0000313" key="3">
    <source>
        <dbReference type="Proteomes" id="UP000183190"/>
    </source>
</evidence>